<dbReference type="EMBL" id="CP001584">
    <property type="protein sequence ID" value="ADE30272.1"/>
    <property type="molecule type" value="Genomic_DNA"/>
</dbReference>
<dbReference type="Gene3D" id="3.40.50.880">
    <property type="match status" value="1"/>
</dbReference>
<dbReference type="KEGG" id="rpq:rpr22_CDS694"/>
<dbReference type="Proteomes" id="UP000006931">
    <property type="component" value="Chromosome"/>
</dbReference>
<keyword evidence="2" id="KW-0315">Glutamine amidotransferase</keyword>
<keyword evidence="1" id="KW-0472">Membrane</keyword>
<accession>D5AXY3</accession>
<dbReference type="GO" id="GO:0016787">
    <property type="term" value="F:hydrolase activity"/>
    <property type="evidence" value="ECO:0007669"/>
    <property type="project" value="InterPro"/>
</dbReference>
<protein>
    <submittedName>
        <fullName evidence="2">Glutamine amidotransferase-like protein</fullName>
    </submittedName>
</protein>
<dbReference type="PATRIC" id="fig|449216.3.peg.730"/>
<dbReference type="SUPFAM" id="SSF52317">
    <property type="entry name" value="Class I glutamine amidotransferase-like"/>
    <property type="match status" value="1"/>
</dbReference>
<dbReference type="HOGENOM" id="CLU_1617747_0_0_5"/>
<dbReference type="GeneID" id="57569837"/>
<feature type="transmembrane region" description="Helical" evidence="1">
    <location>
        <begin position="164"/>
        <end position="186"/>
    </location>
</feature>
<evidence type="ECO:0000313" key="3">
    <source>
        <dbReference type="Proteomes" id="UP000006931"/>
    </source>
</evidence>
<name>D5AXY3_RICPP</name>
<dbReference type="Pfam" id="PF07722">
    <property type="entry name" value="Peptidase_C26"/>
    <property type="match status" value="1"/>
</dbReference>
<keyword evidence="1" id="KW-0812">Transmembrane</keyword>
<dbReference type="AlphaFoldDB" id="D5AXY3"/>
<dbReference type="InterPro" id="IPR029062">
    <property type="entry name" value="Class_I_gatase-like"/>
</dbReference>
<proteinExistence type="predicted"/>
<keyword evidence="1" id="KW-1133">Transmembrane helix</keyword>
<gene>
    <name evidence="2" type="ordered locus">rpr22_CDS694</name>
</gene>
<dbReference type="PROSITE" id="PS51273">
    <property type="entry name" value="GATASE_TYPE_1"/>
    <property type="match status" value="1"/>
</dbReference>
<evidence type="ECO:0000256" key="1">
    <source>
        <dbReference type="SAM" id="Phobius"/>
    </source>
</evidence>
<organism evidence="2 3">
    <name type="scientific">Rickettsia prowazekii (strain Rp22)</name>
    <dbReference type="NCBI Taxonomy" id="449216"/>
    <lineage>
        <taxon>Bacteria</taxon>
        <taxon>Pseudomonadati</taxon>
        <taxon>Pseudomonadota</taxon>
        <taxon>Alphaproteobacteria</taxon>
        <taxon>Rickettsiales</taxon>
        <taxon>Rickettsiaceae</taxon>
        <taxon>Rickettsieae</taxon>
        <taxon>Rickettsia</taxon>
        <taxon>typhus group</taxon>
    </lineage>
</organism>
<dbReference type="InterPro" id="IPR011697">
    <property type="entry name" value="Peptidase_C26"/>
</dbReference>
<dbReference type="RefSeq" id="WP_014411760.1">
    <property type="nucleotide sequence ID" value="NC_017560.1"/>
</dbReference>
<reference evidence="2 3" key="1">
    <citation type="journal article" date="2010" name="Genome Res.">
        <title>Genomic, proteomic, and transcriptomic analysis of virulent and avirulent Rickettsia prowazekii reveals its adaptive mutation capabilities.</title>
        <authorList>
            <person name="Bechah Y."/>
            <person name="El Karkouri K."/>
            <person name="Mediannikov O."/>
            <person name="Leroy Q."/>
            <person name="Pelletier N."/>
            <person name="Robert C."/>
            <person name="Medigue C."/>
            <person name="Mege J.L."/>
            <person name="Raoult D."/>
        </authorList>
    </citation>
    <scope>NUCLEOTIDE SEQUENCE [LARGE SCALE GENOMIC DNA]</scope>
    <source>
        <strain evidence="2 3">Rp22</strain>
    </source>
</reference>
<sequence>MARLFNSHEVIPILCTTDSSVCTTPQQNQIVLSYNIDIGGITALSIMTELATSHKTKIVIANYLEIVPTIANPNSLFMYMYDDIKQCIYINFSIPETLKIFSEAKNNARKALQNSDGLIIPGNVNMVDARLFGEVISPNDVKLHNLERNIAEMALIHVATQRGIPILGICGGIKFLILILVARSVITVKIIIYM</sequence>
<evidence type="ECO:0000313" key="2">
    <source>
        <dbReference type="EMBL" id="ADE30272.1"/>
    </source>
</evidence>